<organism evidence="2">
    <name type="scientific">Oscillatoriales cyanobacterium SpSt-418</name>
    <dbReference type="NCBI Taxonomy" id="2282169"/>
    <lineage>
        <taxon>Bacteria</taxon>
        <taxon>Bacillati</taxon>
        <taxon>Cyanobacteriota</taxon>
        <taxon>Cyanophyceae</taxon>
        <taxon>Oscillatoriophycideae</taxon>
        <taxon>Oscillatoriales</taxon>
    </lineage>
</organism>
<feature type="transmembrane region" description="Helical" evidence="1">
    <location>
        <begin position="457"/>
        <end position="481"/>
    </location>
</feature>
<evidence type="ECO:0000256" key="1">
    <source>
        <dbReference type="SAM" id="Phobius"/>
    </source>
</evidence>
<feature type="transmembrane region" description="Helical" evidence="1">
    <location>
        <begin position="262"/>
        <end position="285"/>
    </location>
</feature>
<keyword evidence="1" id="KW-0472">Membrane</keyword>
<proteinExistence type="predicted"/>
<protein>
    <submittedName>
        <fullName evidence="2">Uncharacterized protein</fullName>
    </submittedName>
</protein>
<keyword evidence="1" id="KW-0812">Transmembrane</keyword>
<dbReference type="AlphaFoldDB" id="A0A7C3KDI3"/>
<reference evidence="2" key="1">
    <citation type="journal article" date="2020" name="mSystems">
        <title>Genome- and Community-Level Interaction Insights into Carbon Utilization and Element Cycling Functions of Hydrothermarchaeota in Hydrothermal Sediment.</title>
        <authorList>
            <person name="Zhou Z."/>
            <person name="Liu Y."/>
            <person name="Xu W."/>
            <person name="Pan J."/>
            <person name="Luo Z.H."/>
            <person name="Li M."/>
        </authorList>
    </citation>
    <scope>NUCLEOTIDE SEQUENCE [LARGE SCALE GENOMIC DNA]</scope>
    <source>
        <strain evidence="2">SpSt-418</strain>
    </source>
</reference>
<evidence type="ECO:0000313" key="2">
    <source>
        <dbReference type="EMBL" id="HFM98284.1"/>
    </source>
</evidence>
<feature type="transmembrane region" description="Helical" evidence="1">
    <location>
        <begin position="216"/>
        <end position="233"/>
    </location>
</feature>
<comment type="caution">
    <text evidence="2">The sequence shown here is derived from an EMBL/GenBank/DDBJ whole genome shotgun (WGS) entry which is preliminary data.</text>
</comment>
<name>A0A7C3KDI3_9CYAN</name>
<feature type="transmembrane region" description="Helical" evidence="1">
    <location>
        <begin position="27"/>
        <end position="47"/>
    </location>
</feature>
<keyword evidence="1" id="KW-1133">Transmembrane helix</keyword>
<sequence>MFTLPNRLKEKNPQLSRELKGRLSPRNIGLTIALSLLAQIVMMIGYWGKLPYHRDAEQYPLSSQYNPFCVPTSESSRFDYSHKCIYDALGNPAIDWHRWWYEIFHLMSWVLPLIVFTVGVYLLISDIGREEKRGTLNFVRMSPQRSQNILLGKLIGVPAIAYLIVAAALPLHLMAGLNGYVSLVDIGISYVLVAAIAGCLFVAATLFALMGGSQGWVGAIAVWSGYVIFFSAWQSHRPVRYTYGIRSIERLLPLPDWYGLKISHSIEMILLFGVITFSTATFWLWQSANRRFRKPTATVISKRQSYLMTACFELWLLGFVVNSITWNEWQRPIHYQMILLFANLGWFLFLIAALSPHRQALLDWARYRQQKMAEQHRTGRKLLIQDLCLGESSPAVLAIALNLAIAAVPMLIWVASWTNAREQEQAVLSVLLSATIALMIATLTQLILMQRSAKRSIWAVSVILALLILPPILLSLVGGWYAKSPLAFLWSLTLFAPYLTWISASTALLGWLAQVGILAGLSTTLTRRLVKAGVSESKALMAGAKR</sequence>
<feature type="transmembrane region" description="Helical" evidence="1">
    <location>
        <begin position="501"/>
        <end position="521"/>
    </location>
</feature>
<feature type="transmembrane region" description="Helical" evidence="1">
    <location>
        <begin position="333"/>
        <end position="354"/>
    </location>
</feature>
<feature type="transmembrane region" description="Helical" evidence="1">
    <location>
        <begin position="187"/>
        <end position="209"/>
    </location>
</feature>
<feature type="transmembrane region" description="Helical" evidence="1">
    <location>
        <begin position="395"/>
        <end position="414"/>
    </location>
</feature>
<feature type="transmembrane region" description="Helical" evidence="1">
    <location>
        <begin position="426"/>
        <end position="448"/>
    </location>
</feature>
<feature type="transmembrane region" description="Helical" evidence="1">
    <location>
        <begin position="103"/>
        <end position="124"/>
    </location>
</feature>
<dbReference type="EMBL" id="DSRU01000163">
    <property type="protein sequence ID" value="HFM98284.1"/>
    <property type="molecule type" value="Genomic_DNA"/>
</dbReference>
<accession>A0A7C3KDI3</accession>
<feature type="transmembrane region" description="Helical" evidence="1">
    <location>
        <begin position="150"/>
        <end position="175"/>
    </location>
</feature>
<gene>
    <name evidence="2" type="ORF">ENR64_11110</name>
</gene>
<feature type="transmembrane region" description="Helical" evidence="1">
    <location>
        <begin position="306"/>
        <end position="327"/>
    </location>
</feature>